<dbReference type="InterPro" id="IPR000835">
    <property type="entry name" value="HTH_MarR-typ"/>
</dbReference>
<evidence type="ECO:0000256" key="1">
    <source>
        <dbReference type="SAM" id="MobiDB-lite"/>
    </source>
</evidence>
<feature type="domain" description="HTH marR-type" evidence="2">
    <location>
        <begin position="32"/>
        <end position="168"/>
    </location>
</feature>
<dbReference type="SMART" id="SM00347">
    <property type="entry name" value="HTH_MARR"/>
    <property type="match status" value="1"/>
</dbReference>
<reference evidence="3 4" key="1">
    <citation type="submission" date="2022-04" db="EMBL/GenBank/DDBJ databases">
        <authorList>
            <person name="Ye Y.-Q."/>
            <person name="Du Z.-J."/>
        </authorList>
    </citation>
    <scope>NUCLEOTIDE SEQUENCE [LARGE SCALE GENOMIC DNA]</scope>
    <source>
        <strain evidence="3 4">A6E488</strain>
    </source>
</reference>
<evidence type="ECO:0000313" key="4">
    <source>
        <dbReference type="Proteomes" id="UP001320898"/>
    </source>
</evidence>
<accession>A0AAW5R1P9</accession>
<dbReference type="Pfam" id="PF01047">
    <property type="entry name" value="MarR"/>
    <property type="match status" value="1"/>
</dbReference>
<dbReference type="PANTHER" id="PTHR33164">
    <property type="entry name" value="TRANSCRIPTIONAL REGULATOR, MARR FAMILY"/>
    <property type="match status" value="1"/>
</dbReference>
<dbReference type="PANTHER" id="PTHR33164:SF95">
    <property type="entry name" value="TRANSCRIPTIONAL REGULATOR"/>
    <property type="match status" value="1"/>
</dbReference>
<dbReference type="GO" id="GO:0003700">
    <property type="term" value="F:DNA-binding transcription factor activity"/>
    <property type="evidence" value="ECO:0007669"/>
    <property type="project" value="InterPro"/>
</dbReference>
<dbReference type="PROSITE" id="PS50995">
    <property type="entry name" value="HTH_MARR_2"/>
    <property type="match status" value="1"/>
</dbReference>
<dbReference type="PRINTS" id="PR00598">
    <property type="entry name" value="HTHMARR"/>
</dbReference>
<keyword evidence="4" id="KW-1185">Reference proteome</keyword>
<feature type="region of interest" description="Disordered" evidence="1">
    <location>
        <begin position="1"/>
        <end position="23"/>
    </location>
</feature>
<proteinExistence type="predicted"/>
<sequence>MTESLDAHRESRPPESREGDTRLDDVVEYDLRENIGFLLRTTNQVAVSRFNRYVAHVLEIENLTTTQFAVLTTIHRFPGTSFSALSDFTSIDMPTLASMITRLSRRGLVQVKVNPRDKRSRSAYLSPEGEELADHLTEHGNRIGEFISTGLSENELKRLKTLLKKMCAGL</sequence>
<organism evidence="3 4">
    <name type="scientific">Microbaculum marinisediminis</name>
    <dbReference type="NCBI Taxonomy" id="2931392"/>
    <lineage>
        <taxon>Bacteria</taxon>
        <taxon>Pseudomonadati</taxon>
        <taxon>Pseudomonadota</taxon>
        <taxon>Alphaproteobacteria</taxon>
        <taxon>Hyphomicrobiales</taxon>
        <taxon>Tepidamorphaceae</taxon>
        <taxon>Microbaculum</taxon>
    </lineage>
</organism>
<dbReference type="AlphaFoldDB" id="A0AAW5R1P9"/>
<dbReference type="GO" id="GO:0006950">
    <property type="term" value="P:response to stress"/>
    <property type="evidence" value="ECO:0007669"/>
    <property type="project" value="TreeGrafter"/>
</dbReference>
<evidence type="ECO:0000259" key="2">
    <source>
        <dbReference type="PROSITE" id="PS50995"/>
    </source>
</evidence>
<dbReference type="InterPro" id="IPR036388">
    <property type="entry name" value="WH-like_DNA-bd_sf"/>
</dbReference>
<name>A0AAW5R1P9_9HYPH</name>
<dbReference type="InterPro" id="IPR036390">
    <property type="entry name" value="WH_DNA-bd_sf"/>
</dbReference>
<evidence type="ECO:0000313" key="3">
    <source>
        <dbReference type="EMBL" id="MCT8973749.1"/>
    </source>
</evidence>
<dbReference type="Gene3D" id="1.10.10.10">
    <property type="entry name" value="Winged helix-like DNA-binding domain superfamily/Winged helix DNA-binding domain"/>
    <property type="match status" value="1"/>
</dbReference>
<dbReference type="SUPFAM" id="SSF46785">
    <property type="entry name" value="Winged helix' DNA-binding domain"/>
    <property type="match status" value="1"/>
</dbReference>
<dbReference type="Proteomes" id="UP001320898">
    <property type="component" value="Unassembled WGS sequence"/>
</dbReference>
<dbReference type="RefSeq" id="WP_261617329.1">
    <property type="nucleotide sequence ID" value="NZ_JALIDZ010000008.1"/>
</dbReference>
<protein>
    <submittedName>
        <fullName evidence="3">MarR family transcriptional regulator</fullName>
    </submittedName>
</protein>
<comment type="caution">
    <text evidence="3">The sequence shown here is derived from an EMBL/GenBank/DDBJ whole genome shotgun (WGS) entry which is preliminary data.</text>
</comment>
<dbReference type="InterPro" id="IPR039422">
    <property type="entry name" value="MarR/SlyA-like"/>
</dbReference>
<dbReference type="EMBL" id="JALIDZ010000008">
    <property type="protein sequence ID" value="MCT8973749.1"/>
    <property type="molecule type" value="Genomic_DNA"/>
</dbReference>
<gene>
    <name evidence="3" type="ORF">MUB46_17935</name>
</gene>